<feature type="transmembrane region" description="Helical" evidence="6">
    <location>
        <begin position="237"/>
        <end position="255"/>
    </location>
</feature>
<comment type="caution">
    <text evidence="7">The sequence shown here is derived from an EMBL/GenBank/DDBJ whole genome shotgun (WGS) entry which is preliminary data.</text>
</comment>
<evidence type="ECO:0000313" key="8">
    <source>
        <dbReference type="Proteomes" id="UP000014978"/>
    </source>
</evidence>
<evidence type="ECO:0000313" key="7">
    <source>
        <dbReference type="EMBL" id="EPR77989.1"/>
    </source>
</evidence>
<feature type="transmembrane region" description="Helical" evidence="6">
    <location>
        <begin position="57"/>
        <end position="77"/>
    </location>
</feature>
<keyword evidence="5 6" id="KW-0472">Membrane</keyword>
<feature type="transmembrane region" description="Helical" evidence="6">
    <location>
        <begin position="313"/>
        <end position="336"/>
    </location>
</feature>
<evidence type="ECO:0000256" key="6">
    <source>
        <dbReference type="SAM" id="Phobius"/>
    </source>
</evidence>
<feature type="transmembrane region" description="Helical" evidence="6">
    <location>
        <begin position="348"/>
        <end position="373"/>
    </location>
</feature>
<gene>
    <name evidence="7" type="ORF">SLOPH_1519</name>
</gene>
<dbReference type="GO" id="GO:0022857">
    <property type="term" value="F:transmembrane transporter activity"/>
    <property type="evidence" value="ECO:0007669"/>
    <property type="project" value="InterPro"/>
</dbReference>
<feature type="transmembrane region" description="Helical" evidence="6">
    <location>
        <begin position="16"/>
        <end position="36"/>
    </location>
</feature>
<dbReference type="OrthoDB" id="8904098at2759"/>
<sequence>MLGPKPLKDYYSKNTVVFLYTFFLIIYSLKSNSIVIKFPLVQYFQRDIGFSESNAGSLMHVGTYLSKLFIVIGGILGDGYLGLYPTLIIGNIITIISCFLMVLVGHSKSSLMCWISFMVFSIFYGMSFPVLTTIRNSQYIGNDEERHVHQNTFYAYYCLNILAFLVLLFVPDAFKRFGIFAPFYYYAIVLLISLILLIMFYKSFYHQPRDNDKIKSFINLLFKKIDMTEEKMKERKAILQLITITIPLAMFQVLYRLKESCWIQAGNKMNKNFYGYQIEPQQIELINIAIVILLSPFIRTYITTYLVKKIGVLKTLIIAMFILILSYAINTVVDIISLSTQLHIAYQLPSYIIVTLAEVMFFPTLESFIYILSPPGYKTILQSLADIYTSIYGLIYMTALKKISALFGKYKFIIEQTTTSAILLVIAISLLLFYKGNFNKIGKKEKKIKI</sequence>
<dbReference type="SUPFAM" id="SSF103473">
    <property type="entry name" value="MFS general substrate transporter"/>
    <property type="match status" value="1"/>
</dbReference>
<comment type="similarity">
    <text evidence="2">Belongs to the major facilitator superfamily. Proton-dependent oligopeptide transporter (POT/PTR) (TC 2.A.17) family.</text>
</comment>
<evidence type="ECO:0000256" key="1">
    <source>
        <dbReference type="ARBA" id="ARBA00004141"/>
    </source>
</evidence>
<dbReference type="PANTHER" id="PTHR11654">
    <property type="entry name" value="OLIGOPEPTIDE TRANSPORTER-RELATED"/>
    <property type="match status" value="1"/>
</dbReference>
<keyword evidence="8" id="KW-1185">Reference proteome</keyword>
<comment type="subcellular location">
    <subcellularLocation>
        <location evidence="1">Membrane</location>
        <topology evidence="1">Multi-pass membrane protein</topology>
    </subcellularLocation>
</comment>
<reference evidence="8" key="1">
    <citation type="journal article" date="2013" name="PLoS Genet.">
        <title>The genome of Spraguea lophii and the basis of host-microsporidian interactions.</title>
        <authorList>
            <person name="Campbell S.E."/>
            <person name="Williams T.A."/>
            <person name="Yousuf A."/>
            <person name="Soanes D.M."/>
            <person name="Paszkiewicz K.H."/>
            <person name="Williams B.A.P."/>
        </authorList>
    </citation>
    <scope>NUCLEOTIDE SEQUENCE [LARGE SCALE GENOMIC DNA]</scope>
    <source>
        <strain evidence="8">42_110</strain>
    </source>
</reference>
<evidence type="ECO:0000256" key="4">
    <source>
        <dbReference type="ARBA" id="ARBA00022989"/>
    </source>
</evidence>
<dbReference type="InterPro" id="IPR000109">
    <property type="entry name" value="POT_fam"/>
</dbReference>
<dbReference type="InParanoid" id="S7XG17"/>
<feature type="transmembrane region" description="Helical" evidence="6">
    <location>
        <begin position="183"/>
        <end position="201"/>
    </location>
</feature>
<dbReference type="GO" id="GO:0016020">
    <property type="term" value="C:membrane"/>
    <property type="evidence" value="ECO:0007669"/>
    <property type="project" value="UniProtKB-SubCell"/>
</dbReference>
<dbReference type="Gene3D" id="1.20.1250.20">
    <property type="entry name" value="MFS general substrate transporter like domains"/>
    <property type="match status" value="1"/>
</dbReference>
<name>S7XG17_SPRLO</name>
<evidence type="ECO:0000256" key="5">
    <source>
        <dbReference type="ARBA" id="ARBA00023136"/>
    </source>
</evidence>
<protein>
    <submittedName>
        <fullName evidence="7">Proton/peptide symporter family protein</fullName>
    </submittedName>
</protein>
<evidence type="ECO:0000256" key="3">
    <source>
        <dbReference type="ARBA" id="ARBA00022692"/>
    </source>
</evidence>
<keyword evidence="3 6" id="KW-0812">Transmembrane</keyword>
<dbReference type="Pfam" id="PF00854">
    <property type="entry name" value="PTR2"/>
    <property type="match status" value="1"/>
</dbReference>
<feature type="transmembrane region" description="Helical" evidence="6">
    <location>
        <begin position="83"/>
        <end position="104"/>
    </location>
</feature>
<evidence type="ECO:0000256" key="2">
    <source>
        <dbReference type="ARBA" id="ARBA00005982"/>
    </source>
</evidence>
<accession>S7XG17</accession>
<feature type="transmembrane region" description="Helical" evidence="6">
    <location>
        <begin position="111"/>
        <end position="134"/>
    </location>
</feature>
<feature type="transmembrane region" description="Helical" evidence="6">
    <location>
        <begin position="154"/>
        <end position="171"/>
    </location>
</feature>
<dbReference type="EMBL" id="ATCN01001100">
    <property type="protein sequence ID" value="EPR77989.1"/>
    <property type="molecule type" value="Genomic_DNA"/>
</dbReference>
<keyword evidence="4 6" id="KW-1133">Transmembrane helix</keyword>
<feature type="transmembrane region" description="Helical" evidence="6">
    <location>
        <begin position="412"/>
        <end position="434"/>
    </location>
</feature>
<proteinExistence type="inferred from homology"/>
<feature type="transmembrane region" description="Helical" evidence="6">
    <location>
        <begin position="285"/>
        <end position="307"/>
    </location>
</feature>
<dbReference type="Proteomes" id="UP000014978">
    <property type="component" value="Unassembled WGS sequence"/>
</dbReference>
<dbReference type="VEuPathDB" id="MicrosporidiaDB:SLOPH_1519"/>
<dbReference type="InterPro" id="IPR036259">
    <property type="entry name" value="MFS_trans_sf"/>
</dbReference>
<organism evidence="7 8">
    <name type="scientific">Spraguea lophii (strain 42_110)</name>
    <name type="common">Microsporidian parasite</name>
    <dbReference type="NCBI Taxonomy" id="1358809"/>
    <lineage>
        <taxon>Eukaryota</taxon>
        <taxon>Fungi</taxon>
        <taxon>Fungi incertae sedis</taxon>
        <taxon>Microsporidia</taxon>
        <taxon>Spragueidae</taxon>
        <taxon>Spraguea</taxon>
    </lineage>
</organism>
<dbReference type="HOGENOM" id="CLU_608561_0_0_1"/>
<dbReference type="AlphaFoldDB" id="S7XG17"/>